<feature type="domain" description="Uracil-DNA glycosylase-like" evidence="8">
    <location>
        <begin position="29"/>
        <end position="190"/>
    </location>
</feature>
<evidence type="ECO:0000256" key="5">
    <source>
        <dbReference type="ARBA" id="ARBA00023004"/>
    </source>
</evidence>
<dbReference type="STRING" id="1121298.SAMN05444401_0543"/>
<keyword evidence="4" id="KW-0378">Hydrolase</keyword>
<name>A0A1M6PKD9_9CLOT</name>
<dbReference type="CDD" id="cd10030">
    <property type="entry name" value="UDG-F4_TTUDGA_SPO1dp_like"/>
    <property type="match status" value="1"/>
</dbReference>
<evidence type="ECO:0000256" key="4">
    <source>
        <dbReference type="ARBA" id="ARBA00022801"/>
    </source>
</evidence>
<dbReference type="GO" id="GO:0046872">
    <property type="term" value="F:metal ion binding"/>
    <property type="evidence" value="ECO:0007669"/>
    <property type="project" value="UniProtKB-KW"/>
</dbReference>
<reference evidence="9 10" key="1">
    <citation type="submission" date="2016-11" db="EMBL/GenBank/DDBJ databases">
        <authorList>
            <person name="Jaros S."/>
            <person name="Januszkiewicz K."/>
            <person name="Wedrychowicz H."/>
        </authorList>
    </citation>
    <scope>NUCLEOTIDE SEQUENCE [LARGE SCALE GENOMIC DNA]</scope>
    <source>
        <strain evidence="9 10">DSM 21864</strain>
    </source>
</reference>
<protein>
    <submittedName>
        <fullName evidence="9">DNA polymerase</fullName>
    </submittedName>
</protein>
<dbReference type="SMART" id="SM00986">
    <property type="entry name" value="UDG"/>
    <property type="match status" value="1"/>
</dbReference>
<dbReference type="AlphaFoldDB" id="A0A1M6PKD9"/>
<proteinExistence type="predicted"/>
<evidence type="ECO:0000313" key="10">
    <source>
        <dbReference type="Proteomes" id="UP000184080"/>
    </source>
</evidence>
<evidence type="ECO:0000256" key="3">
    <source>
        <dbReference type="ARBA" id="ARBA00022763"/>
    </source>
</evidence>
<dbReference type="SUPFAM" id="SSF52141">
    <property type="entry name" value="Uracil-DNA glycosylase-like"/>
    <property type="match status" value="1"/>
</dbReference>
<dbReference type="GO" id="GO:0051539">
    <property type="term" value="F:4 iron, 4 sulfur cluster binding"/>
    <property type="evidence" value="ECO:0007669"/>
    <property type="project" value="UniProtKB-KW"/>
</dbReference>
<evidence type="ECO:0000259" key="8">
    <source>
        <dbReference type="SMART" id="SM00986"/>
    </source>
</evidence>
<dbReference type="Pfam" id="PF03167">
    <property type="entry name" value="UDG"/>
    <property type="match status" value="1"/>
</dbReference>
<dbReference type="InterPro" id="IPR051536">
    <property type="entry name" value="UDG_Type-4/5"/>
</dbReference>
<accession>A0A1M6PKD9</accession>
<dbReference type="InterPro" id="IPR005122">
    <property type="entry name" value="Uracil-DNA_glycosylase-like"/>
</dbReference>
<dbReference type="GO" id="GO:0097506">
    <property type="term" value="F:deaminated base DNA N-glycosylase activity"/>
    <property type="evidence" value="ECO:0007669"/>
    <property type="project" value="UniProtKB-ARBA"/>
</dbReference>
<dbReference type="GO" id="GO:0006281">
    <property type="term" value="P:DNA repair"/>
    <property type="evidence" value="ECO:0007669"/>
    <property type="project" value="UniProtKB-KW"/>
</dbReference>
<gene>
    <name evidence="9" type="ORF">SAMN05444401_0543</name>
</gene>
<keyword evidence="6" id="KW-0411">Iron-sulfur</keyword>
<keyword evidence="1" id="KW-0004">4Fe-4S</keyword>
<dbReference type="InterPro" id="IPR036895">
    <property type="entry name" value="Uracil-DNA_glycosylase-like_sf"/>
</dbReference>
<dbReference type="SMART" id="SM00987">
    <property type="entry name" value="UreE_C"/>
    <property type="match status" value="1"/>
</dbReference>
<evidence type="ECO:0000256" key="2">
    <source>
        <dbReference type="ARBA" id="ARBA00022723"/>
    </source>
</evidence>
<sequence>MDKVQEMLKDKIKVIAENYHDEPTGGWIIGDGPMPAEILFLGEAPGKTEIEEGKPFVGAAGKNFQKYLDLIGLKRDEVRITNSCFVRPIKYKEGKTGRITVSNRTPKPKEVELFREIVDLEIKYTDPKIIVTLGNVPLKRLTKFKTIGECHGQLIFNEELGRYIFPMYHPSSLIYNQSADFHKAYEEDWLKLKGARHMPSTTY</sequence>
<dbReference type="PANTHER" id="PTHR33693">
    <property type="entry name" value="TYPE-5 URACIL-DNA GLYCOSYLASE"/>
    <property type="match status" value="1"/>
</dbReference>
<evidence type="ECO:0000313" key="9">
    <source>
        <dbReference type="EMBL" id="SHK08355.1"/>
    </source>
</evidence>
<keyword evidence="3" id="KW-0227">DNA damage</keyword>
<dbReference type="RefSeq" id="WP_073012956.1">
    <property type="nucleotide sequence ID" value="NZ_FQZO01000017.1"/>
</dbReference>
<keyword evidence="7" id="KW-0234">DNA repair</keyword>
<dbReference type="Proteomes" id="UP000184080">
    <property type="component" value="Unassembled WGS sequence"/>
</dbReference>
<evidence type="ECO:0000256" key="6">
    <source>
        <dbReference type="ARBA" id="ARBA00023014"/>
    </source>
</evidence>
<keyword evidence="2" id="KW-0479">Metal-binding</keyword>
<keyword evidence="5" id="KW-0408">Iron</keyword>
<evidence type="ECO:0000256" key="1">
    <source>
        <dbReference type="ARBA" id="ARBA00022485"/>
    </source>
</evidence>
<evidence type="ECO:0000256" key="7">
    <source>
        <dbReference type="ARBA" id="ARBA00023204"/>
    </source>
</evidence>
<dbReference type="OrthoDB" id="5290748at2"/>
<keyword evidence="10" id="KW-1185">Reference proteome</keyword>
<dbReference type="EMBL" id="FQZO01000017">
    <property type="protein sequence ID" value="SHK08355.1"/>
    <property type="molecule type" value="Genomic_DNA"/>
</dbReference>
<dbReference type="PANTHER" id="PTHR33693:SF1">
    <property type="entry name" value="TYPE-4 URACIL-DNA GLYCOSYLASE"/>
    <property type="match status" value="1"/>
</dbReference>
<dbReference type="Gene3D" id="3.40.470.10">
    <property type="entry name" value="Uracil-DNA glycosylase-like domain"/>
    <property type="match status" value="1"/>
</dbReference>
<organism evidence="9 10">
    <name type="scientific">Clostridium amylolyticum</name>
    <dbReference type="NCBI Taxonomy" id="1121298"/>
    <lineage>
        <taxon>Bacteria</taxon>
        <taxon>Bacillati</taxon>
        <taxon>Bacillota</taxon>
        <taxon>Clostridia</taxon>
        <taxon>Eubacteriales</taxon>
        <taxon>Clostridiaceae</taxon>
        <taxon>Clostridium</taxon>
    </lineage>
</organism>